<dbReference type="SMART" id="SM00717">
    <property type="entry name" value="SANT"/>
    <property type="match status" value="1"/>
</dbReference>
<proteinExistence type="predicted"/>
<evidence type="ECO:0000256" key="4">
    <source>
        <dbReference type="ARBA" id="ARBA00023163"/>
    </source>
</evidence>
<feature type="domain" description="SANT" evidence="10">
    <location>
        <begin position="96"/>
        <end position="149"/>
    </location>
</feature>
<keyword evidence="6" id="KW-0479">Metal-binding</keyword>
<protein>
    <submittedName>
        <fullName evidence="13">Transcription factor MYB1R1</fullName>
    </submittedName>
</protein>
<keyword evidence="4" id="KW-0804">Transcription</keyword>
<name>A0ABM3IKW3_ZIZJJ</name>
<keyword evidence="6" id="KW-0863">Zinc-finger</keyword>
<dbReference type="InterPro" id="IPR017930">
    <property type="entry name" value="Myb_dom"/>
</dbReference>
<sequence>MMSRTCSQCGNNGHNSRTCTENGGGGGGGSGGFGAGSGENAIMLFGVRVTEGSSFRKSASMTNLSQYDQLQDSSNAEAGYASDDVVHASGRSRERKRGVPWTEEEHRLFLLGLQKVGKGDWRGISRNFVKTRTPTQVASHAQKYFLRRNNQNRRRRRSSLFDITTDSAFVTNSSIEEDLESGSLPVLPHPPQPPPQQQPHLIGGFPVSNFPMTLASVVVPVAAEESSSESMVLGGGQSNYQAKKPTCKPIRPIPIHPVPPSSKMANLNLNKKTKSTATMDPLPLSLNINTTSSSSPSDQSPPPTTTTTRASAFQAMSNGDSIISVA</sequence>
<gene>
    <name evidence="13" type="primary">LOC107428749</name>
</gene>
<evidence type="ECO:0000259" key="10">
    <source>
        <dbReference type="PROSITE" id="PS51293"/>
    </source>
</evidence>
<evidence type="ECO:0000259" key="9">
    <source>
        <dbReference type="PROSITE" id="PS50158"/>
    </source>
</evidence>
<keyword evidence="3" id="KW-0238">DNA-binding</keyword>
<dbReference type="NCBIfam" id="TIGR01557">
    <property type="entry name" value="myb_SHAQKYF"/>
    <property type="match status" value="1"/>
</dbReference>
<keyword evidence="12" id="KW-1185">Reference proteome</keyword>
<dbReference type="SUPFAM" id="SSF46689">
    <property type="entry name" value="Homeodomain-like"/>
    <property type="match status" value="1"/>
</dbReference>
<dbReference type="PANTHER" id="PTHR44191:SF64">
    <property type="entry name" value="TRANSCRIPTION FACTOR MYB1R1"/>
    <property type="match status" value="1"/>
</dbReference>
<dbReference type="Gene3D" id="1.10.10.60">
    <property type="entry name" value="Homeodomain-like"/>
    <property type="match status" value="1"/>
</dbReference>
<dbReference type="CDD" id="cd00167">
    <property type="entry name" value="SANT"/>
    <property type="match status" value="1"/>
</dbReference>
<dbReference type="Pfam" id="PF00249">
    <property type="entry name" value="Myb_DNA-binding"/>
    <property type="match status" value="1"/>
</dbReference>
<dbReference type="Proteomes" id="UP001652623">
    <property type="component" value="Chromosome 12"/>
</dbReference>
<feature type="domain" description="HTH myb-type" evidence="11">
    <location>
        <begin position="93"/>
        <end position="149"/>
    </location>
</feature>
<evidence type="ECO:0000256" key="5">
    <source>
        <dbReference type="ARBA" id="ARBA00023242"/>
    </source>
</evidence>
<dbReference type="PANTHER" id="PTHR44191">
    <property type="entry name" value="TRANSCRIPTION FACTOR KUA1"/>
    <property type="match status" value="1"/>
</dbReference>
<dbReference type="PROSITE" id="PS50090">
    <property type="entry name" value="MYB_LIKE"/>
    <property type="match status" value="1"/>
</dbReference>
<feature type="compositionally biased region" description="Polar residues" evidence="7">
    <location>
        <begin position="309"/>
        <end position="326"/>
    </location>
</feature>
<dbReference type="PROSITE" id="PS51293">
    <property type="entry name" value="SANT"/>
    <property type="match status" value="1"/>
</dbReference>
<evidence type="ECO:0000259" key="8">
    <source>
        <dbReference type="PROSITE" id="PS50090"/>
    </source>
</evidence>
<evidence type="ECO:0000256" key="2">
    <source>
        <dbReference type="ARBA" id="ARBA00023015"/>
    </source>
</evidence>
<dbReference type="RefSeq" id="XP_048330491.2">
    <property type="nucleotide sequence ID" value="XM_048474534.2"/>
</dbReference>
<keyword evidence="6" id="KW-0862">Zinc</keyword>
<comment type="subcellular location">
    <subcellularLocation>
        <location evidence="1">Nucleus</location>
    </subcellularLocation>
</comment>
<feature type="domain" description="CCHC-type" evidence="9">
    <location>
        <begin position="6"/>
        <end position="21"/>
    </location>
</feature>
<evidence type="ECO:0000313" key="12">
    <source>
        <dbReference type="Proteomes" id="UP001652623"/>
    </source>
</evidence>
<dbReference type="InterPro" id="IPR009057">
    <property type="entry name" value="Homeodomain-like_sf"/>
</dbReference>
<dbReference type="PROSITE" id="PS50158">
    <property type="entry name" value="ZF_CCHC"/>
    <property type="match status" value="1"/>
</dbReference>
<dbReference type="InterPro" id="IPR052245">
    <property type="entry name" value="Plant_Stress_Dev_TF"/>
</dbReference>
<feature type="domain" description="Myb-like" evidence="8">
    <location>
        <begin position="93"/>
        <end position="145"/>
    </location>
</feature>
<evidence type="ECO:0000259" key="11">
    <source>
        <dbReference type="PROSITE" id="PS51294"/>
    </source>
</evidence>
<dbReference type="InterPro" id="IPR006447">
    <property type="entry name" value="Myb_dom_plants"/>
</dbReference>
<dbReference type="InterPro" id="IPR001878">
    <property type="entry name" value="Znf_CCHC"/>
</dbReference>
<feature type="region of interest" description="Disordered" evidence="7">
    <location>
        <begin position="275"/>
        <end position="326"/>
    </location>
</feature>
<dbReference type="PROSITE" id="PS51294">
    <property type="entry name" value="HTH_MYB"/>
    <property type="match status" value="1"/>
</dbReference>
<evidence type="ECO:0000256" key="7">
    <source>
        <dbReference type="SAM" id="MobiDB-lite"/>
    </source>
</evidence>
<dbReference type="InterPro" id="IPR001005">
    <property type="entry name" value="SANT/Myb"/>
</dbReference>
<reference evidence="13" key="1">
    <citation type="submission" date="2025-08" db="UniProtKB">
        <authorList>
            <consortium name="RefSeq"/>
        </authorList>
    </citation>
    <scope>IDENTIFICATION</scope>
    <source>
        <tissue evidence="13">Seedling</tissue>
    </source>
</reference>
<accession>A0ABM3IKW3</accession>
<evidence type="ECO:0000256" key="6">
    <source>
        <dbReference type="PROSITE-ProRule" id="PRU00047"/>
    </source>
</evidence>
<evidence type="ECO:0000256" key="3">
    <source>
        <dbReference type="ARBA" id="ARBA00023125"/>
    </source>
</evidence>
<keyword evidence="5" id="KW-0539">Nucleus</keyword>
<evidence type="ECO:0000256" key="1">
    <source>
        <dbReference type="ARBA" id="ARBA00004123"/>
    </source>
</evidence>
<dbReference type="GeneID" id="107428749"/>
<keyword evidence="2" id="KW-0805">Transcription regulation</keyword>
<evidence type="ECO:0000313" key="13">
    <source>
        <dbReference type="RefSeq" id="XP_048330491.2"/>
    </source>
</evidence>
<dbReference type="InterPro" id="IPR017884">
    <property type="entry name" value="SANT_dom"/>
</dbReference>
<organism evidence="12 13">
    <name type="scientific">Ziziphus jujuba</name>
    <name type="common">Chinese jujube</name>
    <name type="synonym">Ziziphus sativa</name>
    <dbReference type="NCBI Taxonomy" id="326968"/>
    <lineage>
        <taxon>Eukaryota</taxon>
        <taxon>Viridiplantae</taxon>
        <taxon>Streptophyta</taxon>
        <taxon>Embryophyta</taxon>
        <taxon>Tracheophyta</taxon>
        <taxon>Spermatophyta</taxon>
        <taxon>Magnoliopsida</taxon>
        <taxon>eudicotyledons</taxon>
        <taxon>Gunneridae</taxon>
        <taxon>Pentapetalae</taxon>
        <taxon>rosids</taxon>
        <taxon>fabids</taxon>
        <taxon>Rosales</taxon>
        <taxon>Rhamnaceae</taxon>
        <taxon>Paliureae</taxon>
        <taxon>Ziziphus</taxon>
    </lineage>
</organism>